<gene>
    <name evidence="10" type="primary">nuoL3</name>
    <name evidence="10" type="ordered locus">AMF_628</name>
</gene>
<protein>
    <submittedName>
        <fullName evidence="10">NADH dehydrogenase I chain N (NuoL3)</fullName>
        <ecNumber evidence="10">1.6.5.3</ecNumber>
    </submittedName>
</protein>
<evidence type="ECO:0000256" key="2">
    <source>
        <dbReference type="ARBA" id="ARBA00022475"/>
    </source>
</evidence>
<evidence type="ECO:0000313" key="10">
    <source>
        <dbReference type="EMBL" id="ACM49468.1"/>
    </source>
</evidence>
<keyword evidence="5 10" id="KW-0560">Oxidoreductase</keyword>
<dbReference type="GO" id="GO:0016491">
    <property type="term" value="F:oxidoreductase activity"/>
    <property type="evidence" value="ECO:0007669"/>
    <property type="project" value="UniProtKB-KW"/>
</dbReference>
<evidence type="ECO:0000256" key="8">
    <source>
        <dbReference type="SAM" id="Phobius"/>
    </source>
</evidence>
<organism evidence="10 11">
    <name type="scientific">Anaplasma marginale (strain Florida)</name>
    <dbReference type="NCBI Taxonomy" id="320483"/>
    <lineage>
        <taxon>Bacteria</taxon>
        <taxon>Pseudomonadati</taxon>
        <taxon>Pseudomonadota</taxon>
        <taxon>Alphaproteobacteria</taxon>
        <taxon>Rickettsiales</taxon>
        <taxon>Anaplasmataceae</taxon>
        <taxon>Anaplasma</taxon>
    </lineage>
</organism>
<feature type="transmembrane region" description="Helical" evidence="8">
    <location>
        <begin position="183"/>
        <end position="201"/>
    </location>
</feature>
<feature type="domain" description="NADH:quinone oxidoreductase/Mrp antiporter transmembrane" evidence="9">
    <location>
        <begin position="95"/>
        <end position="337"/>
    </location>
</feature>
<evidence type="ECO:0000256" key="4">
    <source>
        <dbReference type="ARBA" id="ARBA00022989"/>
    </source>
</evidence>
<sequence length="520" mass="56320">MGVVMYGVLSAAGVYGFFAGGANAALPVLWRDGLELSRVLHSAMPLFLSFSLALLAILLQSCGNMRAREVLCCLLYYASSTFVLSLSDPTFIAVGFEFMALFALLLIAYGCPAGNIGAFLHYASVHFISGVLLLVGACKFAQVGQFTGLSKTLYMAGLLINAASFPASSWVSHTYPMSSRFGIMVLSAFTTKVAACILLRMFSGDPILLYAGMMTAIYGAIFAWLERNIRKAMSYNVVGQVGLMLIAIGFSGVSYGVLIAYMALSVLYQTLLFMVADVVTVGSAEHRRGGLYAVYLSIFACIVAALNMGAFPGSAGFVVKSLVLHSAGTAGLIDVISKQVFLICSLLLFAGVGLRLVWLSSAQLRASHNESSSVGRYLLEAPMAFLVLLLVVLGMFHKQVLSFTGERFVYTPKDVAVQIAAISVTALCFVISLRNKLLGRCEFSIDIDWIYRRFLPKVISGFWNFVLYLCNVLSEKVCIPEYDDEDHAWVSALRQRMEAADVALLLCMLVIGVVLVLTYV</sequence>
<keyword evidence="11" id="KW-1185">Reference proteome</keyword>
<dbReference type="eggNOG" id="COG0651">
    <property type="taxonomic scope" value="Bacteria"/>
</dbReference>
<feature type="transmembrane region" description="Helical" evidence="8">
    <location>
        <begin position="291"/>
        <end position="319"/>
    </location>
</feature>
<dbReference type="STRING" id="320483.AMF_628"/>
<dbReference type="Proteomes" id="UP000007307">
    <property type="component" value="Chromosome"/>
</dbReference>
<dbReference type="Pfam" id="PF00361">
    <property type="entry name" value="Proton_antipo_M"/>
    <property type="match status" value="1"/>
</dbReference>
<keyword evidence="2" id="KW-1003">Cell membrane</keyword>
<dbReference type="PANTHER" id="PTHR42682:SF4">
    <property type="entry name" value="NADH-UBIQUINONE_PLASTOQUINONE"/>
    <property type="match status" value="1"/>
</dbReference>
<evidence type="ECO:0000256" key="7">
    <source>
        <dbReference type="RuleBase" id="RU000320"/>
    </source>
</evidence>
<dbReference type="KEGG" id="amf:AMF_628"/>
<feature type="transmembrane region" description="Helical" evidence="8">
    <location>
        <begin position="154"/>
        <end position="171"/>
    </location>
</feature>
<feature type="transmembrane region" description="Helical" evidence="8">
    <location>
        <begin position="266"/>
        <end position="284"/>
    </location>
</feature>
<feature type="transmembrane region" description="Helical" evidence="8">
    <location>
        <begin position="237"/>
        <end position="260"/>
    </location>
</feature>
<evidence type="ECO:0000256" key="6">
    <source>
        <dbReference type="ARBA" id="ARBA00023136"/>
    </source>
</evidence>
<feature type="transmembrane region" description="Helical" evidence="8">
    <location>
        <begin position="339"/>
        <end position="357"/>
    </location>
</feature>
<feature type="transmembrane region" description="Helical" evidence="8">
    <location>
        <begin position="207"/>
        <end position="225"/>
    </location>
</feature>
<comment type="subcellular location">
    <subcellularLocation>
        <location evidence="1">Cell membrane</location>
        <topology evidence="1">Multi-pass membrane protein</topology>
    </subcellularLocation>
    <subcellularLocation>
        <location evidence="7">Membrane</location>
        <topology evidence="7">Multi-pass membrane protein</topology>
    </subcellularLocation>
</comment>
<name>B9KJ06_ANAMF</name>
<accession>B9KJ06</accession>
<feature type="transmembrane region" description="Helical" evidence="8">
    <location>
        <begin position="377"/>
        <end position="396"/>
    </location>
</feature>
<dbReference type="NCBIfam" id="NF009307">
    <property type="entry name" value="PRK12664.1"/>
    <property type="match status" value="1"/>
</dbReference>
<keyword evidence="4 8" id="KW-1133">Transmembrane helix</keyword>
<dbReference type="AlphaFoldDB" id="B9KJ06"/>
<evidence type="ECO:0000256" key="5">
    <source>
        <dbReference type="ARBA" id="ARBA00023002"/>
    </source>
</evidence>
<evidence type="ECO:0000259" key="9">
    <source>
        <dbReference type="Pfam" id="PF00361"/>
    </source>
</evidence>
<evidence type="ECO:0000313" key="11">
    <source>
        <dbReference type="Proteomes" id="UP000007307"/>
    </source>
</evidence>
<dbReference type="PANTHER" id="PTHR42682">
    <property type="entry name" value="HYDROGENASE-4 COMPONENT F"/>
    <property type="match status" value="1"/>
</dbReference>
<feature type="transmembrane region" description="Helical" evidence="8">
    <location>
        <begin position="499"/>
        <end position="519"/>
    </location>
</feature>
<reference evidence="10 11" key="1">
    <citation type="journal article" date="2009" name="BMC Genomics">
        <title>Conservation in the face of diversity: multistrain analysis of an intracellular bacterium.</title>
        <authorList>
            <person name="Dark M.J."/>
            <person name="Herndon D.R."/>
            <person name="Kappmeyer L.S."/>
            <person name="Gonzales M.P."/>
            <person name="Nordeen E."/>
            <person name="Palmer G.H."/>
            <person name="Knowles D.P. Jr."/>
            <person name="Brayton K.A."/>
        </authorList>
    </citation>
    <scope>NUCLEOTIDE SEQUENCE [LARGE SCALE GENOMIC DNA]</scope>
    <source>
        <strain evidence="10 11">Florida</strain>
    </source>
</reference>
<keyword evidence="3 7" id="KW-0812">Transmembrane</keyword>
<dbReference type="InterPro" id="IPR001750">
    <property type="entry name" value="ND/Mrp_TM"/>
</dbReference>
<dbReference type="GO" id="GO:0005886">
    <property type="term" value="C:plasma membrane"/>
    <property type="evidence" value="ECO:0007669"/>
    <property type="project" value="UniProtKB-SubCell"/>
</dbReference>
<dbReference type="EMBL" id="CP001079">
    <property type="protein sequence ID" value="ACM49468.1"/>
    <property type="molecule type" value="Genomic_DNA"/>
</dbReference>
<dbReference type="InterPro" id="IPR052175">
    <property type="entry name" value="ComplexI-like_HydComp"/>
</dbReference>
<feature type="transmembrane region" description="Helical" evidence="8">
    <location>
        <begin position="119"/>
        <end position="142"/>
    </location>
</feature>
<proteinExistence type="predicted"/>
<evidence type="ECO:0000256" key="1">
    <source>
        <dbReference type="ARBA" id="ARBA00004651"/>
    </source>
</evidence>
<feature type="transmembrane region" description="Helical" evidence="8">
    <location>
        <begin position="40"/>
        <end position="58"/>
    </location>
</feature>
<dbReference type="EC" id="1.6.5.3" evidence="10"/>
<keyword evidence="6 8" id="KW-0472">Membrane</keyword>
<evidence type="ECO:0000256" key="3">
    <source>
        <dbReference type="ARBA" id="ARBA00022692"/>
    </source>
</evidence>
<dbReference type="HOGENOM" id="CLU_519667_0_0_5"/>
<feature type="transmembrane region" description="Helical" evidence="8">
    <location>
        <begin position="416"/>
        <end position="433"/>
    </location>
</feature>
<feature type="transmembrane region" description="Helical" evidence="8">
    <location>
        <begin position="70"/>
        <end position="86"/>
    </location>
</feature>
<feature type="transmembrane region" description="Helical" evidence="8">
    <location>
        <begin position="92"/>
        <end position="112"/>
    </location>
</feature>